<protein>
    <submittedName>
        <fullName evidence="1">Uncharacterized protein</fullName>
    </submittedName>
</protein>
<evidence type="ECO:0000313" key="1">
    <source>
        <dbReference type="EMBL" id="EMK25854.1"/>
    </source>
</evidence>
<dbReference type="EMBL" id="ANCE01000025">
    <property type="protein sequence ID" value="EMK25854.1"/>
    <property type="molecule type" value="Genomic_DNA"/>
</dbReference>
<dbReference type="AlphaFoldDB" id="M6FID6"/>
<comment type="caution">
    <text evidence="1">The sequence shown here is derived from an EMBL/GenBank/DDBJ whole genome shotgun (WGS) entry which is preliminary data.</text>
</comment>
<dbReference type="Proteomes" id="UP000011980">
    <property type="component" value="Unassembled WGS sequence"/>
</dbReference>
<proteinExistence type="predicted"/>
<gene>
    <name evidence="1" type="ORF">LEP1GSC008_2398</name>
</gene>
<organism evidence="1 2">
    <name type="scientific">Leptospira kirschneri serovar Bulgarica str. Nikolaevo</name>
    <dbReference type="NCBI Taxonomy" id="1240687"/>
    <lineage>
        <taxon>Bacteria</taxon>
        <taxon>Pseudomonadati</taxon>
        <taxon>Spirochaetota</taxon>
        <taxon>Spirochaetia</taxon>
        <taxon>Leptospirales</taxon>
        <taxon>Leptospiraceae</taxon>
        <taxon>Leptospira</taxon>
    </lineage>
</organism>
<accession>M6FID6</accession>
<evidence type="ECO:0000313" key="2">
    <source>
        <dbReference type="Proteomes" id="UP000011980"/>
    </source>
</evidence>
<sequence length="54" mass="6257">MAISLRFLRRAKASKAGVLQVILQIRDQNILISSVQKENQNFLLVVSNLKYHKY</sequence>
<name>M6FID6_9LEPT</name>
<reference evidence="1 2" key="1">
    <citation type="submission" date="2013-01" db="EMBL/GenBank/DDBJ databases">
        <authorList>
            <person name="Harkins D.M."/>
            <person name="Durkin A.S."/>
            <person name="Brinkac L.M."/>
            <person name="Haft D.H."/>
            <person name="Selengut J.D."/>
            <person name="Sanka R."/>
            <person name="DePew J."/>
            <person name="Purushe J."/>
            <person name="Galloway R.L."/>
            <person name="Vinetz J.M."/>
            <person name="Sutton G.G."/>
            <person name="Nierman W.C."/>
            <person name="Fouts D.E."/>
        </authorList>
    </citation>
    <scope>NUCLEOTIDE SEQUENCE [LARGE SCALE GENOMIC DNA]</scope>
    <source>
        <strain evidence="1 2">Nikolaevo</strain>
    </source>
</reference>
<dbReference type="PATRIC" id="fig|1240687.3.peg.495"/>